<dbReference type="EMBL" id="CP041730">
    <property type="protein sequence ID" value="QDQ28384.1"/>
    <property type="molecule type" value="Genomic_DNA"/>
</dbReference>
<organism evidence="1 2">
    <name type="scientific">Chitinimonas arctica</name>
    <dbReference type="NCBI Taxonomy" id="2594795"/>
    <lineage>
        <taxon>Bacteria</taxon>
        <taxon>Pseudomonadati</taxon>
        <taxon>Pseudomonadota</taxon>
        <taxon>Betaproteobacteria</taxon>
        <taxon>Neisseriales</taxon>
        <taxon>Chitinibacteraceae</taxon>
        <taxon>Chitinimonas</taxon>
    </lineage>
</organism>
<proteinExistence type="predicted"/>
<sequence length="352" mass="39085">MSPQGTETGSQHVGVFVGGGASLVGLACGAEKQNPPSRLDRFASNLKKKWEESVPGLSRASAPKVERRVELFAPGDNGQAALGEPRKDKSEEDLAARVERDSLALEKYQFAEELSGPGHLNDLLRLKRDKWVEEGKAGAYLVRHIDKNKTPGFRVMVLKVTYTPYVPIEGLAGNANATMTDRLLSEWQSFSAKANYYKESVAEIDAVKSNPAVRELLVQYEVMTEGVAITDAELRVALVKAKTDAGFHRKLEEILKKMKVTCPPREVDVISRCISPNRLKQVMDIDKLGDCLAVVGKYGENKLEKAMKSFDEQFKVEQLAPLGDEGCERHVKDMMNNFYGPFNPFQNLRVLN</sequence>
<gene>
    <name evidence="1" type="ORF">FNU76_19625</name>
</gene>
<evidence type="ECO:0000313" key="1">
    <source>
        <dbReference type="EMBL" id="QDQ28384.1"/>
    </source>
</evidence>
<dbReference type="Proteomes" id="UP000317550">
    <property type="component" value="Chromosome"/>
</dbReference>
<name>A0A516SJR7_9NEIS</name>
<accession>A0A516SJR7</accession>
<evidence type="ECO:0000313" key="2">
    <source>
        <dbReference type="Proteomes" id="UP000317550"/>
    </source>
</evidence>
<dbReference type="KEGG" id="cari:FNU76_19625"/>
<protein>
    <submittedName>
        <fullName evidence="1">Uncharacterized protein</fullName>
    </submittedName>
</protein>
<keyword evidence="2" id="KW-1185">Reference proteome</keyword>
<reference evidence="2" key="1">
    <citation type="submission" date="2019-07" db="EMBL/GenBank/DDBJ databases">
        <title>Chitinimonas sp. nov., isolated from Ny-Alesund, arctica soil.</title>
        <authorList>
            <person name="Xu Q."/>
            <person name="Peng F."/>
        </authorList>
    </citation>
    <scope>NUCLEOTIDE SEQUENCE [LARGE SCALE GENOMIC DNA]</scope>
    <source>
        <strain evidence="2">R3-44</strain>
    </source>
</reference>
<dbReference type="RefSeq" id="WP_144279767.1">
    <property type="nucleotide sequence ID" value="NZ_CP041730.1"/>
</dbReference>
<dbReference type="AlphaFoldDB" id="A0A516SJR7"/>